<keyword evidence="8" id="KW-0862">Zinc</keyword>
<name>A0ABS4JBY4_9BACL</name>
<protein>
    <recommendedName>
        <fullName evidence="12">Purine nucleoside phosphorylase</fullName>
    </recommendedName>
</protein>
<evidence type="ECO:0000256" key="1">
    <source>
        <dbReference type="ARBA" id="ARBA00000553"/>
    </source>
</evidence>
<organism evidence="13 14">
    <name type="scientific">Paenibacillus shirakamiensis</name>
    <dbReference type="NCBI Taxonomy" id="1265935"/>
    <lineage>
        <taxon>Bacteria</taxon>
        <taxon>Bacillati</taxon>
        <taxon>Bacillota</taxon>
        <taxon>Bacilli</taxon>
        <taxon>Bacillales</taxon>
        <taxon>Paenibacillaceae</taxon>
        <taxon>Paenibacillus</taxon>
    </lineage>
</organism>
<dbReference type="InterPro" id="IPR038371">
    <property type="entry name" value="Cu_polyphenol_OxRdtase_sf"/>
</dbReference>
<comment type="function">
    <text evidence="3">Purine nucleoside enzyme that catalyzes the phosphorolysis of adenosine and inosine nucleosides, yielding D-ribose 1-phosphate and the respective free bases, adenine and hypoxanthine. Also catalyzes the phosphorolysis of S-methyl-5'-thioadenosine into adenine and S-methyl-5-thio-alpha-D-ribose 1-phosphate. Also has adenosine deaminase activity.</text>
</comment>
<dbReference type="EMBL" id="JAGGLD010000001">
    <property type="protein sequence ID" value="MBP1999234.1"/>
    <property type="molecule type" value="Genomic_DNA"/>
</dbReference>
<dbReference type="InterPro" id="IPR011324">
    <property type="entry name" value="Cytotoxic_necrot_fac-like_cat"/>
</dbReference>
<dbReference type="SUPFAM" id="SSF64438">
    <property type="entry name" value="CNF1/YfiH-like putative cysteine hydrolases"/>
    <property type="match status" value="1"/>
</dbReference>
<evidence type="ECO:0000313" key="13">
    <source>
        <dbReference type="EMBL" id="MBP1999234.1"/>
    </source>
</evidence>
<dbReference type="RefSeq" id="WP_209858459.1">
    <property type="nucleotide sequence ID" value="NZ_JAGGLD010000001.1"/>
</dbReference>
<comment type="similarity">
    <text evidence="4 12">Belongs to the purine nucleoside phosphorylase YfiH/LACC1 family.</text>
</comment>
<dbReference type="InterPro" id="IPR003730">
    <property type="entry name" value="Cu_polyphenol_OxRdtase"/>
</dbReference>
<evidence type="ECO:0000256" key="5">
    <source>
        <dbReference type="ARBA" id="ARBA00022679"/>
    </source>
</evidence>
<evidence type="ECO:0000256" key="2">
    <source>
        <dbReference type="ARBA" id="ARBA00001947"/>
    </source>
</evidence>
<evidence type="ECO:0000256" key="8">
    <source>
        <dbReference type="ARBA" id="ARBA00022833"/>
    </source>
</evidence>
<comment type="caution">
    <text evidence="13">The sequence shown here is derived from an EMBL/GenBank/DDBJ whole genome shotgun (WGS) entry which is preliminary data.</text>
</comment>
<sequence>MEPFIRVNINNEDPARYELTTWQDNHIAIRAGFTGRSGGLGSGSFESFNLALHVGDDPDTVIANRKRLAEALEFSFDQWTCGEQVHSHRVALVSASDAGRGRIDRTDAFQGTDGLLTDEPGVLLTSFYADCVPLYFWDPVRSVVGLAHAGWKGTVQNIAGEMVRTMKSEYGCKEANIHAAIGPSIGACCYEVDETVMGQVRACLVPDLHLEQLDKVAEPSHTPDKSKLDLKELNRILMRKAGILPSHIECSRWCTSCHSDRFFSYRKENGVTGRMASWIGMKER</sequence>
<dbReference type="PANTHER" id="PTHR30616:SF2">
    <property type="entry name" value="PURINE NUCLEOSIDE PHOSPHORYLASE LACC1"/>
    <property type="match status" value="1"/>
</dbReference>
<comment type="catalytic activity">
    <reaction evidence="10">
        <text>adenosine + phosphate = alpha-D-ribose 1-phosphate + adenine</text>
        <dbReference type="Rhea" id="RHEA:27642"/>
        <dbReference type="ChEBI" id="CHEBI:16335"/>
        <dbReference type="ChEBI" id="CHEBI:16708"/>
        <dbReference type="ChEBI" id="CHEBI:43474"/>
        <dbReference type="ChEBI" id="CHEBI:57720"/>
        <dbReference type="EC" id="2.4.2.1"/>
    </reaction>
    <physiologicalReaction direction="left-to-right" evidence="10">
        <dbReference type="Rhea" id="RHEA:27643"/>
    </physiologicalReaction>
</comment>
<evidence type="ECO:0000256" key="9">
    <source>
        <dbReference type="ARBA" id="ARBA00047989"/>
    </source>
</evidence>
<accession>A0ABS4JBY4</accession>
<keyword evidence="14" id="KW-1185">Reference proteome</keyword>
<evidence type="ECO:0000313" key="14">
    <source>
        <dbReference type="Proteomes" id="UP001519288"/>
    </source>
</evidence>
<evidence type="ECO:0000256" key="11">
    <source>
        <dbReference type="ARBA" id="ARBA00049893"/>
    </source>
</evidence>
<comment type="catalytic activity">
    <reaction evidence="9">
        <text>adenosine + H2O + H(+) = inosine + NH4(+)</text>
        <dbReference type="Rhea" id="RHEA:24408"/>
        <dbReference type="ChEBI" id="CHEBI:15377"/>
        <dbReference type="ChEBI" id="CHEBI:15378"/>
        <dbReference type="ChEBI" id="CHEBI:16335"/>
        <dbReference type="ChEBI" id="CHEBI:17596"/>
        <dbReference type="ChEBI" id="CHEBI:28938"/>
        <dbReference type="EC" id="3.5.4.4"/>
    </reaction>
    <physiologicalReaction direction="left-to-right" evidence="9">
        <dbReference type="Rhea" id="RHEA:24409"/>
    </physiologicalReaction>
</comment>
<evidence type="ECO:0000256" key="6">
    <source>
        <dbReference type="ARBA" id="ARBA00022723"/>
    </source>
</evidence>
<gene>
    <name evidence="13" type="ORF">J2Z69_000253</name>
</gene>
<evidence type="ECO:0000256" key="12">
    <source>
        <dbReference type="RuleBase" id="RU361274"/>
    </source>
</evidence>
<proteinExistence type="inferred from homology"/>
<comment type="cofactor">
    <cofactor evidence="2">
        <name>Zn(2+)</name>
        <dbReference type="ChEBI" id="CHEBI:29105"/>
    </cofactor>
</comment>
<evidence type="ECO:0000256" key="7">
    <source>
        <dbReference type="ARBA" id="ARBA00022801"/>
    </source>
</evidence>
<comment type="catalytic activity">
    <reaction evidence="11">
        <text>S-methyl-5'-thioadenosine + phosphate = 5-(methylsulfanyl)-alpha-D-ribose 1-phosphate + adenine</text>
        <dbReference type="Rhea" id="RHEA:11852"/>
        <dbReference type="ChEBI" id="CHEBI:16708"/>
        <dbReference type="ChEBI" id="CHEBI:17509"/>
        <dbReference type="ChEBI" id="CHEBI:43474"/>
        <dbReference type="ChEBI" id="CHEBI:58533"/>
        <dbReference type="EC" id="2.4.2.28"/>
    </reaction>
    <physiologicalReaction direction="left-to-right" evidence="11">
        <dbReference type="Rhea" id="RHEA:11853"/>
    </physiologicalReaction>
</comment>
<dbReference type="Proteomes" id="UP001519288">
    <property type="component" value="Unassembled WGS sequence"/>
</dbReference>
<comment type="catalytic activity">
    <reaction evidence="1">
        <text>inosine + phosphate = alpha-D-ribose 1-phosphate + hypoxanthine</text>
        <dbReference type="Rhea" id="RHEA:27646"/>
        <dbReference type="ChEBI" id="CHEBI:17368"/>
        <dbReference type="ChEBI" id="CHEBI:17596"/>
        <dbReference type="ChEBI" id="CHEBI:43474"/>
        <dbReference type="ChEBI" id="CHEBI:57720"/>
        <dbReference type="EC" id="2.4.2.1"/>
    </reaction>
    <physiologicalReaction direction="left-to-right" evidence="1">
        <dbReference type="Rhea" id="RHEA:27647"/>
    </physiologicalReaction>
</comment>
<evidence type="ECO:0000256" key="10">
    <source>
        <dbReference type="ARBA" id="ARBA00048968"/>
    </source>
</evidence>
<dbReference type="CDD" id="cd16833">
    <property type="entry name" value="YfiH"/>
    <property type="match status" value="1"/>
</dbReference>
<dbReference type="Gene3D" id="3.60.140.10">
    <property type="entry name" value="CNF1/YfiH-like putative cysteine hydrolases"/>
    <property type="match status" value="1"/>
</dbReference>
<dbReference type="PANTHER" id="PTHR30616">
    <property type="entry name" value="UNCHARACTERIZED PROTEIN YFIH"/>
    <property type="match status" value="1"/>
</dbReference>
<keyword evidence="7" id="KW-0378">Hydrolase</keyword>
<evidence type="ECO:0000256" key="4">
    <source>
        <dbReference type="ARBA" id="ARBA00007353"/>
    </source>
</evidence>
<dbReference type="NCBIfam" id="TIGR00726">
    <property type="entry name" value="peptidoglycan editing factor PgeF"/>
    <property type="match status" value="1"/>
</dbReference>
<reference evidence="13 14" key="1">
    <citation type="submission" date="2021-03" db="EMBL/GenBank/DDBJ databases">
        <title>Genomic Encyclopedia of Type Strains, Phase IV (KMG-IV): sequencing the most valuable type-strain genomes for metagenomic binning, comparative biology and taxonomic classification.</title>
        <authorList>
            <person name="Goeker M."/>
        </authorList>
    </citation>
    <scope>NUCLEOTIDE SEQUENCE [LARGE SCALE GENOMIC DNA]</scope>
    <source>
        <strain evidence="13 14">DSM 26806</strain>
    </source>
</reference>
<keyword evidence="5" id="KW-0808">Transferase</keyword>
<keyword evidence="6" id="KW-0479">Metal-binding</keyword>
<dbReference type="Pfam" id="PF02578">
    <property type="entry name" value="Cu-oxidase_4"/>
    <property type="match status" value="1"/>
</dbReference>
<evidence type="ECO:0000256" key="3">
    <source>
        <dbReference type="ARBA" id="ARBA00003215"/>
    </source>
</evidence>